<feature type="compositionally biased region" description="Polar residues" evidence="4">
    <location>
        <begin position="470"/>
        <end position="495"/>
    </location>
</feature>
<feature type="compositionally biased region" description="Gly residues" evidence="4">
    <location>
        <begin position="246"/>
        <end position="257"/>
    </location>
</feature>
<dbReference type="SUPFAM" id="SSF47095">
    <property type="entry name" value="HMG-box"/>
    <property type="match status" value="1"/>
</dbReference>
<sequence length="985" mass="105940">MDHDGRGDDAHEASGEAMAMSTPQDDDDDMPPLVDQPSHSLVNPDEDEDDEGDLPIVTLSSSTSTGFTFIADPSGSENGSGSMSSSAFAVPFHAGSQGREEMGGVEGKIKFSQVEERPQASLPPPPEDLEGHGSDGYIPRPPNAFILFRSSFIRSQKISGKVEGNHSTLSKIIGKYWRQLPPSERAEWEAKAKIAQAEHREKYPDWRFRLNGSGRPSSGAGGGRGGGRSRGRGGGRRARGRLKSSGRGGGDVGGSVDAGGEELDEVEDEDNEKTPTKKSVKSKGKGKGKAKATPEDLTPTGKSAHRLRTRKPLVRDRTTSSIPSSMDDRRIQRITELLIQGMQGADLERELERWEEQERGDTGGASQAPSQDGPHVQRERTPPLDEAYVDIPSSTDTSSTDSTSNPVSSAPMPIRDASSSSLAEGSDTALNTRFFDPRTSDSISSNFRPGSDAPHSHTWGPLTSGAGFHSHTQGSQSREGNTSASRSWTVPSTSPGYPFPGIHLNTNVPADASASHPPQDESEDDVDTETEKARAGGDWFLGVGSSPASSGSYTSASPERGEVVETGFSLGENGNSDGASGTIPAGSDVVALTGKAGWYRDEQVPLPPLARRSLSAPAPARQSPSPLMDVDADAGWGQLRNQPVYTRSPLPMTPQSPPPQSPYPSDVDADSVWCQGQRQLYTISSSGSVPALQSPTTPQSPPSSSPFLSPTSAVPPQSPQCASPLSPFSPSDARSPREARTSVHPYPPHLQHPHHLPHHSHSSPTLRSPFLQHRQSMSSLHANPNLTRHNRSRSTHAHYNPTSPSRIDRRRGSIAFPIQPQRSPSLVQPEAGPEAEMWQNQNQSVWELGHAIPVINTQSVELGYDSTTATSTMTWTNTDPSPTWGPLPFRVGVVRTSTDPYLFREYDQEREGADSFREEPVYSNYSSLSGWAGTGADSVGVVVGEEVREIPIQEVPRPTAFLQRGVGVETGWDPTMLDRDFPRER</sequence>
<feature type="compositionally biased region" description="Basic and acidic residues" evidence="4">
    <location>
        <begin position="346"/>
        <end position="361"/>
    </location>
</feature>
<dbReference type="AlphaFoldDB" id="A0A0W0GE48"/>
<feature type="compositionally biased region" description="Pro residues" evidence="4">
    <location>
        <begin position="651"/>
        <end position="662"/>
    </location>
</feature>
<dbReference type="SMART" id="SM00398">
    <property type="entry name" value="HMG"/>
    <property type="match status" value="1"/>
</dbReference>
<feature type="compositionally biased region" description="Basic residues" evidence="4">
    <location>
        <begin position="303"/>
        <end position="312"/>
    </location>
</feature>
<dbReference type="eggNOG" id="KOG0527">
    <property type="taxonomic scope" value="Eukaryota"/>
</dbReference>
<feature type="region of interest" description="Disordered" evidence="4">
    <location>
        <begin position="782"/>
        <end position="810"/>
    </location>
</feature>
<feature type="region of interest" description="Disordered" evidence="4">
    <location>
        <begin position="1"/>
        <end position="83"/>
    </location>
</feature>
<feature type="compositionally biased region" description="Basic residues" evidence="4">
    <location>
        <begin position="751"/>
        <end position="761"/>
    </location>
</feature>
<evidence type="ECO:0000256" key="2">
    <source>
        <dbReference type="ARBA" id="ARBA00023242"/>
    </source>
</evidence>
<feature type="compositionally biased region" description="Acidic residues" evidence="4">
    <location>
        <begin position="259"/>
        <end position="271"/>
    </location>
</feature>
<gene>
    <name evidence="6" type="ORF">WG66_589</name>
</gene>
<dbReference type="PROSITE" id="PS50118">
    <property type="entry name" value="HMG_BOX_2"/>
    <property type="match status" value="1"/>
</dbReference>
<feature type="region of interest" description="Disordered" evidence="4">
    <location>
        <begin position="605"/>
        <end position="671"/>
    </location>
</feature>
<feature type="compositionally biased region" description="Basic residues" evidence="4">
    <location>
        <begin position="227"/>
        <end position="244"/>
    </location>
</feature>
<evidence type="ECO:0000256" key="4">
    <source>
        <dbReference type="SAM" id="MobiDB-lite"/>
    </source>
</evidence>
<comment type="caution">
    <text evidence="6">The sequence shown here is derived from an EMBL/GenBank/DDBJ whole genome shotgun (WGS) entry which is preliminary data.</text>
</comment>
<dbReference type="CDD" id="cd01389">
    <property type="entry name" value="HMG-box_ROX1-like"/>
    <property type="match status" value="1"/>
</dbReference>
<keyword evidence="1 3" id="KW-0238">DNA-binding</keyword>
<dbReference type="InterPro" id="IPR009071">
    <property type="entry name" value="HMG_box_dom"/>
</dbReference>
<name>A0A0W0GE48_MONRR</name>
<dbReference type="Pfam" id="PF00505">
    <property type="entry name" value="HMG_box"/>
    <property type="match status" value="1"/>
</dbReference>
<protein>
    <recommendedName>
        <fullName evidence="5">HMG box domain-containing protein</fullName>
    </recommendedName>
</protein>
<accession>A0A0W0GE48</accession>
<feature type="region of interest" description="Disordered" evidence="4">
    <location>
        <begin position="684"/>
        <end position="767"/>
    </location>
</feature>
<feature type="DNA-binding region" description="HMG box" evidence="3">
    <location>
        <begin position="138"/>
        <end position="207"/>
    </location>
</feature>
<dbReference type="PANTHER" id="PTHR45789:SF2">
    <property type="entry name" value="FI18025P1"/>
    <property type="match status" value="1"/>
</dbReference>
<feature type="compositionally biased region" description="Polar residues" evidence="4">
    <location>
        <begin position="417"/>
        <end position="431"/>
    </location>
</feature>
<feature type="compositionally biased region" description="Low complexity" evidence="4">
    <location>
        <begin position="609"/>
        <end position="627"/>
    </location>
</feature>
<feature type="compositionally biased region" description="Basic residues" evidence="4">
    <location>
        <begin position="276"/>
        <end position="290"/>
    </location>
</feature>
<evidence type="ECO:0000256" key="1">
    <source>
        <dbReference type="ARBA" id="ARBA00023125"/>
    </source>
</evidence>
<dbReference type="Proteomes" id="UP000054988">
    <property type="component" value="Unassembled WGS sequence"/>
</dbReference>
<organism evidence="6 7">
    <name type="scientific">Moniliophthora roreri</name>
    <name type="common">Frosty pod rot fungus</name>
    <name type="synonym">Monilia roreri</name>
    <dbReference type="NCBI Taxonomy" id="221103"/>
    <lineage>
        <taxon>Eukaryota</taxon>
        <taxon>Fungi</taxon>
        <taxon>Dikarya</taxon>
        <taxon>Basidiomycota</taxon>
        <taxon>Agaricomycotina</taxon>
        <taxon>Agaricomycetes</taxon>
        <taxon>Agaricomycetidae</taxon>
        <taxon>Agaricales</taxon>
        <taxon>Marasmiineae</taxon>
        <taxon>Marasmiaceae</taxon>
        <taxon>Moniliophthora</taxon>
    </lineage>
</organism>
<dbReference type="InterPro" id="IPR051356">
    <property type="entry name" value="SOX/SOX-like_TF"/>
</dbReference>
<feature type="compositionally biased region" description="Polar residues" evidence="4">
    <location>
        <begin position="719"/>
        <end position="729"/>
    </location>
</feature>
<feature type="compositionally biased region" description="Low complexity" evidence="4">
    <location>
        <begin position="544"/>
        <end position="558"/>
    </location>
</feature>
<keyword evidence="2 3" id="KW-0539">Nucleus</keyword>
<evidence type="ECO:0000256" key="3">
    <source>
        <dbReference type="PROSITE-ProRule" id="PRU00267"/>
    </source>
</evidence>
<dbReference type="GO" id="GO:0000981">
    <property type="term" value="F:DNA-binding transcription factor activity, RNA polymerase II-specific"/>
    <property type="evidence" value="ECO:0007669"/>
    <property type="project" value="TreeGrafter"/>
</dbReference>
<evidence type="ECO:0000259" key="5">
    <source>
        <dbReference type="PROSITE" id="PS50118"/>
    </source>
</evidence>
<dbReference type="InterPro" id="IPR036910">
    <property type="entry name" value="HMG_box_dom_sf"/>
</dbReference>
<feature type="compositionally biased region" description="Low complexity" evidence="4">
    <location>
        <begin position="393"/>
        <end position="404"/>
    </location>
</feature>
<feature type="compositionally biased region" description="Low complexity" evidence="4">
    <location>
        <begin position="58"/>
        <end position="83"/>
    </location>
</feature>
<feature type="region of interest" description="Disordered" evidence="4">
    <location>
        <begin position="113"/>
        <end position="136"/>
    </location>
</feature>
<dbReference type="GO" id="GO:0000978">
    <property type="term" value="F:RNA polymerase II cis-regulatory region sequence-specific DNA binding"/>
    <property type="evidence" value="ECO:0007669"/>
    <property type="project" value="TreeGrafter"/>
</dbReference>
<feature type="compositionally biased region" description="Acidic residues" evidence="4">
    <location>
        <begin position="44"/>
        <end position="53"/>
    </location>
</feature>
<dbReference type="Gene3D" id="1.10.30.10">
    <property type="entry name" value="High mobility group box domain"/>
    <property type="match status" value="1"/>
</dbReference>
<evidence type="ECO:0000313" key="6">
    <source>
        <dbReference type="EMBL" id="KTB46831.1"/>
    </source>
</evidence>
<feature type="domain" description="HMG box" evidence="5">
    <location>
        <begin position="138"/>
        <end position="207"/>
    </location>
</feature>
<reference evidence="6 7" key="1">
    <citation type="submission" date="2015-12" db="EMBL/GenBank/DDBJ databases">
        <title>Draft genome sequence of Moniliophthora roreri, the causal agent of frosty pod rot of cacao.</title>
        <authorList>
            <person name="Aime M.C."/>
            <person name="Diaz-Valderrama J.R."/>
            <person name="Kijpornyongpan T."/>
            <person name="Phillips-Mora W."/>
        </authorList>
    </citation>
    <scope>NUCLEOTIDE SEQUENCE [LARGE SCALE GENOMIC DNA]</scope>
    <source>
        <strain evidence="6 7">MCA 2952</strain>
    </source>
</reference>
<feature type="compositionally biased region" description="Basic and acidic residues" evidence="4">
    <location>
        <begin position="1"/>
        <end position="14"/>
    </location>
</feature>
<dbReference type="PANTHER" id="PTHR45789">
    <property type="entry name" value="FI18025P1"/>
    <property type="match status" value="1"/>
</dbReference>
<dbReference type="EMBL" id="LATX01000238">
    <property type="protein sequence ID" value="KTB46831.1"/>
    <property type="molecule type" value="Genomic_DNA"/>
</dbReference>
<proteinExistence type="predicted"/>
<dbReference type="GO" id="GO:0005634">
    <property type="term" value="C:nucleus"/>
    <property type="evidence" value="ECO:0007669"/>
    <property type="project" value="UniProtKB-UniRule"/>
</dbReference>
<evidence type="ECO:0000313" key="7">
    <source>
        <dbReference type="Proteomes" id="UP000054988"/>
    </source>
</evidence>
<feature type="region of interest" description="Disordered" evidence="4">
    <location>
        <begin position="205"/>
        <end position="585"/>
    </location>
</feature>